<dbReference type="InterPro" id="IPR056613">
    <property type="entry name" value="DUF7287"/>
</dbReference>
<reference evidence="2 3" key="1">
    <citation type="journal article" date="2009" name="Stand. Genomic Sci.">
        <title>Complete genome sequence of Halorhabdus utahensis type strain (AX-2).</title>
        <authorList>
            <person name="Anderson I."/>
            <person name="Tindall B.J."/>
            <person name="Pomrenke H."/>
            <person name="Goker M."/>
            <person name="Lapidus A."/>
            <person name="Nolan M."/>
            <person name="Copeland A."/>
            <person name="Glavina Del Rio T."/>
            <person name="Chen F."/>
            <person name="Tice H."/>
            <person name="Cheng J.F."/>
            <person name="Lucas S."/>
            <person name="Chertkov O."/>
            <person name="Bruce D."/>
            <person name="Brettin T."/>
            <person name="Detter J.C."/>
            <person name="Han C."/>
            <person name="Goodwin L."/>
            <person name="Land M."/>
            <person name="Hauser L."/>
            <person name="Chang Y.J."/>
            <person name="Jeffries C.D."/>
            <person name="Pitluck S."/>
            <person name="Pati A."/>
            <person name="Mavromatis K."/>
            <person name="Ivanova N."/>
            <person name="Ovchinnikova G."/>
            <person name="Chen A."/>
            <person name="Palaniappan K."/>
            <person name="Chain P."/>
            <person name="Rohde M."/>
            <person name="Bristow J."/>
            <person name="Eisen J.A."/>
            <person name="Markowitz V."/>
            <person name="Hugenholtz P."/>
            <person name="Kyrpides N.C."/>
            <person name="Klenk H.P."/>
        </authorList>
    </citation>
    <scope>NUCLEOTIDE SEQUENCE [LARGE SCALE GENOMIC DNA]</scope>
    <source>
        <strain evidence="3">DSM 12940 / JCM 11049 / AX-2</strain>
    </source>
</reference>
<sequence length="188" mass="19724">MFPQKLSPERSSSRDRGQTTLDFAFGVSIFLLVLAFAFTFIPGILQPFAEGTAAETVGANRAADTLAEGTLGDPATPYVLNTTCTVGFFDTGVPSGCRYTGSTATERLSIGSFQDVNVTLRGSTSGTDYSLLCWNGTALTEADSPNCGTGDKRLATGDPIPSVSIPTITARRVVAIDGTTAVIRVVIW</sequence>
<dbReference type="eggNOG" id="arCOG06117">
    <property type="taxonomic scope" value="Archaea"/>
</dbReference>
<evidence type="ECO:0000313" key="3">
    <source>
        <dbReference type="Proteomes" id="UP000002071"/>
    </source>
</evidence>
<dbReference type="OrthoDB" id="125215at2157"/>
<protein>
    <submittedName>
        <fullName evidence="2">Uncharacterized protein</fullName>
    </submittedName>
</protein>
<keyword evidence="1" id="KW-0812">Transmembrane</keyword>
<accession>C7NTS7</accession>
<feature type="transmembrane region" description="Helical" evidence="1">
    <location>
        <begin position="21"/>
        <end position="45"/>
    </location>
</feature>
<dbReference type="KEGG" id="hut:Huta_0731"/>
<organism evidence="2 3">
    <name type="scientific">Halorhabdus utahensis (strain DSM 12940 / JCM 11049 / AX-2)</name>
    <dbReference type="NCBI Taxonomy" id="519442"/>
    <lineage>
        <taxon>Archaea</taxon>
        <taxon>Methanobacteriati</taxon>
        <taxon>Methanobacteriota</taxon>
        <taxon>Stenosarchaea group</taxon>
        <taxon>Halobacteria</taxon>
        <taxon>Halobacteriales</taxon>
        <taxon>Haloarculaceae</taxon>
        <taxon>Halorhabdus</taxon>
    </lineage>
</organism>
<dbReference type="EMBL" id="CP001687">
    <property type="protein sequence ID" value="ACV10916.1"/>
    <property type="molecule type" value="Genomic_DNA"/>
</dbReference>
<dbReference type="Proteomes" id="UP000002071">
    <property type="component" value="Chromosome"/>
</dbReference>
<keyword evidence="1" id="KW-1133">Transmembrane helix</keyword>
<gene>
    <name evidence="2" type="ordered locus">Huta_0731</name>
</gene>
<dbReference type="GeneID" id="8383000"/>
<dbReference type="Pfam" id="PF23958">
    <property type="entry name" value="DUF7287"/>
    <property type="match status" value="1"/>
</dbReference>
<dbReference type="HOGENOM" id="CLU_127456_0_0_2"/>
<keyword evidence="1" id="KW-0472">Membrane</keyword>
<evidence type="ECO:0000313" key="2">
    <source>
        <dbReference type="EMBL" id="ACV10916.1"/>
    </source>
</evidence>
<evidence type="ECO:0000256" key="1">
    <source>
        <dbReference type="SAM" id="Phobius"/>
    </source>
</evidence>
<dbReference type="AlphaFoldDB" id="C7NTS7"/>
<dbReference type="STRING" id="519442.Huta_0731"/>
<proteinExistence type="predicted"/>
<keyword evidence="3" id="KW-1185">Reference proteome</keyword>
<dbReference type="RefSeq" id="WP_015788496.1">
    <property type="nucleotide sequence ID" value="NC_013158.1"/>
</dbReference>
<name>C7NTS7_HALUD</name>